<evidence type="ECO:0000313" key="3">
    <source>
        <dbReference type="Proteomes" id="UP000664414"/>
    </source>
</evidence>
<comment type="caution">
    <text evidence="2">The sequence shown here is derived from an EMBL/GenBank/DDBJ whole genome shotgun (WGS) entry which is preliminary data.</text>
</comment>
<organism evidence="2 3">
    <name type="scientific">Candidatus Paracaedimonas acanthamoebae</name>
    <dbReference type="NCBI Taxonomy" id="244581"/>
    <lineage>
        <taxon>Bacteria</taxon>
        <taxon>Pseudomonadati</taxon>
        <taxon>Pseudomonadota</taxon>
        <taxon>Alphaproteobacteria</taxon>
        <taxon>Holosporales</taxon>
        <taxon>Caedimonadaceae</taxon>
        <taxon>Candidatus Paracaedimonas</taxon>
    </lineage>
</organism>
<evidence type="ECO:0000313" key="2">
    <source>
        <dbReference type="EMBL" id="MBN9413229.1"/>
    </source>
</evidence>
<dbReference type="EMBL" id="JAFKGL010000018">
    <property type="protein sequence ID" value="MBN9413229.1"/>
    <property type="molecule type" value="Genomic_DNA"/>
</dbReference>
<gene>
    <name evidence="2" type="ORF">J0H12_04825</name>
</gene>
<sequence length="376" mass="43101">MKIFYQLSLTLLLNFVAPLNASVENTPTSQAVSLDQIATFLAGIPQSGAFADYEQSPEWQDFSKDFEDRWTRIQEKRLLPMKAWRDQYLDPITLPLFYPMGGPDVLNALLFFPQSPEYFIIGLERVGKNLSFDMLNLPEKRQSYLQNVQNGTSSLFHRSFFITKDMSKDFFDCGVLPTLLALLKRSQAKIKSITFVKITSEGDLLECPDHEAQGVSISFLQQGHDKPQTLTYFRQNMNDNHIHQITPFLKKKGPWATMFKSASYTPHQTGFAKLVDFVLENTTLLLQDDTGLPYRVLQQHQWQLRYFGVYEEPYGESFVAYKQPDLARYFVEQKDTIRELPFRIGYGYGKVPSNLLIAMPPIKDAEPVNTADSPSS</sequence>
<accession>A0A8J7PT02</accession>
<proteinExistence type="predicted"/>
<keyword evidence="1" id="KW-0732">Signal</keyword>
<feature type="chain" id="PRO_5035319932" evidence="1">
    <location>
        <begin position="22"/>
        <end position="376"/>
    </location>
</feature>
<reference evidence="2" key="1">
    <citation type="submission" date="2021-02" db="EMBL/GenBank/DDBJ databases">
        <title>Thiocyanate and organic carbon inputs drive convergent selection for specific autotrophic Afipia and Thiobacillus strains within complex microbiomes.</title>
        <authorList>
            <person name="Huddy R.J."/>
            <person name="Sachdeva R."/>
            <person name="Kadzinga F."/>
            <person name="Kantor R.S."/>
            <person name="Harrison S.T.L."/>
            <person name="Banfield J.F."/>
        </authorList>
    </citation>
    <scope>NUCLEOTIDE SEQUENCE</scope>
    <source>
        <strain evidence="2">SCN18_10_11_15_R4_P_38_20</strain>
    </source>
</reference>
<protein>
    <submittedName>
        <fullName evidence="2">Uncharacterized protein</fullName>
    </submittedName>
</protein>
<name>A0A8J7PT02_9PROT</name>
<dbReference type="Proteomes" id="UP000664414">
    <property type="component" value="Unassembled WGS sequence"/>
</dbReference>
<evidence type="ECO:0000256" key="1">
    <source>
        <dbReference type="SAM" id="SignalP"/>
    </source>
</evidence>
<feature type="signal peptide" evidence="1">
    <location>
        <begin position="1"/>
        <end position="21"/>
    </location>
</feature>
<dbReference type="AlphaFoldDB" id="A0A8J7PT02"/>